<dbReference type="STRING" id="515622.bpr_I0501"/>
<reference evidence="1 2" key="1">
    <citation type="journal article" date="2010" name="PLoS ONE">
        <title>The glycobiome of the rumen bacterium Butyrivibrio proteoclasticus B316(T) highlights adaptation to a polysaccharide-rich environment.</title>
        <authorList>
            <person name="Kelly W.J."/>
            <person name="Leahy S.C."/>
            <person name="Altermann E."/>
            <person name="Yeoman C.J."/>
            <person name="Dunne J.C."/>
            <person name="Kong Z."/>
            <person name="Pacheco D.M."/>
            <person name="Li D."/>
            <person name="Noel S.J."/>
            <person name="Moon C.D."/>
            <person name="Cookson A.L."/>
            <person name="Attwood G.T."/>
        </authorList>
    </citation>
    <scope>NUCLEOTIDE SEQUENCE [LARGE SCALE GENOMIC DNA]</scope>
    <source>
        <strain evidence="2">ATCC 51982 / DSM 14932 / B316</strain>
    </source>
</reference>
<dbReference type="SUPFAM" id="SSF52266">
    <property type="entry name" value="SGNH hydrolase"/>
    <property type="match status" value="1"/>
</dbReference>
<dbReference type="RefSeq" id="WP_013279905.1">
    <property type="nucleotide sequence ID" value="NC_014387.1"/>
</dbReference>
<evidence type="ECO:0000313" key="2">
    <source>
        <dbReference type="Proteomes" id="UP000001299"/>
    </source>
</evidence>
<proteinExistence type="predicted"/>
<dbReference type="KEGG" id="bpb:bpr_I0501"/>
<dbReference type="EMBL" id="CP001810">
    <property type="protein sequence ID" value="ADL33248.1"/>
    <property type="molecule type" value="Genomic_DNA"/>
</dbReference>
<keyword evidence="2" id="KW-1185">Reference proteome</keyword>
<organism evidence="1 2">
    <name type="scientific">Butyrivibrio proteoclasticus (strain ATCC 51982 / DSM 14932 / B316)</name>
    <name type="common">Clostridium proteoclasticum</name>
    <dbReference type="NCBI Taxonomy" id="515622"/>
    <lineage>
        <taxon>Bacteria</taxon>
        <taxon>Bacillati</taxon>
        <taxon>Bacillota</taxon>
        <taxon>Clostridia</taxon>
        <taxon>Lachnospirales</taxon>
        <taxon>Lachnospiraceae</taxon>
        <taxon>Butyrivibrio</taxon>
    </lineage>
</organism>
<accession>E0S047</accession>
<dbReference type="Proteomes" id="UP000001299">
    <property type="component" value="Chromosome 1"/>
</dbReference>
<dbReference type="eggNOG" id="COG2755">
    <property type="taxonomic scope" value="Bacteria"/>
</dbReference>
<name>E0S047_BUTPB</name>
<dbReference type="HOGENOM" id="CLU_939026_0_0_9"/>
<protein>
    <submittedName>
        <fullName evidence="1">Uncharacterized protein</fullName>
    </submittedName>
</protein>
<gene>
    <name evidence="1" type="ordered locus">bpr_I0501</name>
</gene>
<sequence>MIIDERLSQNYDYCYLESMHWLFSSGKVKASNIICGLSYGLDAIETNYIKEPTINLAMHSQDLYYDVHHLLKILQNDKNHIVKKWIFVFGYYSLFYDLSHTQFGNRCLDIYYPLFKALRHYSATEEQKESAVARVSDPEFIEYYHEFFMNNPRYYNECVKREEKGGVIEEAGGWLNISQQERDYYGGERARLQNKHLEHVETFKENVELLYKAFNILAHSGIKIYVMIMPATKEYLNKIDTRYKTETLSILNEMPHEINYVDFNDEEMFDIEDFEDYDHLNTAGAIKLSKMIAEMV</sequence>
<dbReference type="AlphaFoldDB" id="E0S047"/>
<evidence type="ECO:0000313" key="1">
    <source>
        <dbReference type="EMBL" id="ADL33248.1"/>
    </source>
</evidence>